<dbReference type="Proteomes" id="UP000193083">
    <property type="component" value="Unassembled WGS sequence"/>
</dbReference>
<dbReference type="RefSeq" id="WP_085464455.1">
    <property type="nucleotide sequence ID" value="NZ_FXBL01000004.1"/>
</dbReference>
<reference evidence="1 2" key="1">
    <citation type="submission" date="2017-04" db="EMBL/GenBank/DDBJ databases">
        <authorList>
            <person name="Afonso C.L."/>
            <person name="Miller P.J."/>
            <person name="Scott M.A."/>
            <person name="Spackman E."/>
            <person name="Goraichik I."/>
            <person name="Dimitrov K.M."/>
            <person name="Suarez D.L."/>
            <person name="Swayne D.E."/>
        </authorList>
    </citation>
    <scope>NUCLEOTIDE SEQUENCE [LARGE SCALE GENOMIC DNA]</scope>
    <source>
        <strain evidence="1 2">B5P</strain>
    </source>
</reference>
<evidence type="ECO:0000313" key="1">
    <source>
        <dbReference type="EMBL" id="SMH41271.1"/>
    </source>
</evidence>
<protein>
    <submittedName>
        <fullName evidence="1">Uncharacterized protein</fullName>
    </submittedName>
</protein>
<dbReference type="EMBL" id="FXBL01000004">
    <property type="protein sequence ID" value="SMH41271.1"/>
    <property type="molecule type" value="Genomic_DNA"/>
</dbReference>
<dbReference type="AlphaFoldDB" id="A0A1X7NUZ7"/>
<organism evidence="1 2">
    <name type="scientific">Mesorhizobium australicum</name>
    <dbReference type="NCBI Taxonomy" id="536018"/>
    <lineage>
        <taxon>Bacteria</taxon>
        <taxon>Pseudomonadati</taxon>
        <taxon>Pseudomonadota</taxon>
        <taxon>Alphaproteobacteria</taxon>
        <taxon>Hyphomicrobiales</taxon>
        <taxon>Phyllobacteriaceae</taxon>
        <taxon>Mesorhizobium</taxon>
    </lineage>
</organism>
<gene>
    <name evidence="1" type="ORF">SAMN02982922_2515</name>
</gene>
<name>A0A1X7NUZ7_9HYPH</name>
<keyword evidence="2" id="KW-1185">Reference proteome</keyword>
<sequence length="75" mass="8170">MLARPEKFACIECGLPFGADDFAYHGGNIDHGPAYYTDRGVLCSAKCSLAHHRKRRADGTLPTMPPPNPMTGYFG</sequence>
<proteinExistence type="predicted"/>
<accession>A0A1X7NUZ7</accession>
<evidence type="ECO:0000313" key="2">
    <source>
        <dbReference type="Proteomes" id="UP000193083"/>
    </source>
</evidence>
<dbReference type="OrthoDB" id="7190190at2"/>